<sequence>MADAVFAAAVAEVEEAAVTVDGSRLDTPRAGVTGRAAGAGPAERETARTGPDATFADAA</sequence>
<feature type="compositionally biased region" description="Low complexity" evidence="1">
    <location>
        <begin position="28"/>
        <end position="41"/>
    </location>
</feature>
<gene>
    <name evidence="2" type="ORF">G3I29_04905</name>
</gene>
<name>A0A6N9TTQ7_STRHA</name>
<accession>A0A6N9TTQ7</accession>
<protein>
    <submittedName>
        <fullName evidence="2">Uncharacterized protein</fullName>
    </submittedName>
</protein>
<evidence type="ECO:0000256" key="1">
    <source>
        <dbReference type="SAM" id="MobiDB-lite"/>
    </source>
</evidence>
<proteinExistence type="predicted"/>
<comment type="caution">
    <text evidence="2">The sequence shown here is derived from an EMBL/GenBank/DDBJ whole genome shotgun (WGS) entry which is preliminary data.</text>
</comment>
<feature type="region of interest" description="Disordered" evidence="1">
    <location>
        <begin position="25"/>
        <end position="59"/>
    </location>
</feature>
<evidence type="ECO:0000313" key="3">
    <source>
        <dbReference type="Proteomes" id="UP000471293"/>
    </source>
</evidence>
<dbReference type="AlphaFoldDB" id="A0A6N9TTQ7"/>
<organism evidence="2 3">
    <name type="scientific">Streptomyces halstedii</name>
    <dbReference type="NCBI Taxonomy" id="1944"/>
    <lineage>
        <taxon>Bacteria</taxon>
        <taxon>Bacillati</taxon>
        <taxon>Actinomycetota</taxon>
        <taxon>Actinomycetes</taxon>
        <taxon>Kitasatosporales</taxon>
        <taxon>Streptomycetaceae</taxon>
        <taxon>Streptomyces</taxon>
    </lineage>
</organism>
<dbReference type="Proteomes" id="UP000471293">
    <property type="component" value="Unassembled WGS sequence"/>
</dbReference>
<reference evidence="2 3" key="1">
    <citation type="submission" date="2020-01" db="EMBL/GenBank/DDBJ databases">
        <title>Insect and environment-associated Actinomycetes.</title>
        <authorList>
            <person name="Currrie C."/>
            <person name="Chevrette M."/>
            <person name="Carlson C."/>
            <person name="Stubbendieck R."/>
            <person name="Wendt-Pienkowski E."/>
        </authorList>
    </citation>
    <scope>NUCLEOTIDE SEQUENCE [LARGE SCALE GENOMIC DNA]</scope>
    <source>
        <strain evidence="2 3">SID11342</strain>
    </source>
</reference>
<evidence type="ECO:0000313" key="2">
    <source>
        <dbReference type="EMBL" id="NEA14874.1"/>
    </source>
</evidence>
<feature type="non-terminal residue" evidence="2">
    <location>
        <position position="59"/>
    </location>
</feature>
<dbReference type="EMBL" id="JAAGLQ010000095">
    <property type="protein sequence ID" value="NEA14874.1"/>
    <property type="molecule type" value="Genomic_DNA"/>
</dbReference>